<gene>
    <name evidence="2" type="ORF">Adt_28395</name>
</gene>
<comment type="caution">
    <text evidence="2">The sequence shown here is derived from an EMBL/GenBank/DDBJ whole genome shotgun (WGS) entry which is preliminary data.</text>
</comment>
<evidence type="ECO:0000313" key="2">
    <source>
        <dbReference type="EMBL" id="KAL2492767.1"/>
    </source>
</evidence>
<sequence>MTDAQVRREIEQEAARAAAVEAVRLAAQQIQQHEEEEDDDDDGNMPIAQFLTPAAASDRSSIVYLAFCRNDFQLRTDLINLFSNNLQFYGKANENSNTHLSRFLRMCRNFQFQGVYEDAIRLRLFPYTLRDEALEWLDFEPR</sequence>
<dbReference type="Proteomes" id="UP001604336">
    <property type="component" value="Unassembled WGS sequence"/>
</dbReference>
<feature type="region of interest" description="Disordered" evidence="1">
    <location>
        <begin position="28"/>
        <end position="50"/>
    </location>
</feature>
<reference evidence="3" key="1">
    <citation type="submission" date="2024-07" db="EMBL/GenBank/DDBJ databases">
        <title>Two chromosome-level genome assemblies of Korean endemic species Abeliophyllum distichum and Forsythia ovata (Oleaceae).</title>
        <authorList>
            <person name="Jang H."/>
        </authorList>
    </citation>
    <scope>NUCLEOTIDE SEQUENCE [LARGE SCALE GENOMIC DNA]</scope>
</reference>
<feature type="compositionally biased region" description="Acidic residues" evidence="1">
    <location>
        <begin position="34"/>
        <end position="43"/>
    </location>
</feature>
<keyword evidence="3" id="KW-1185">Reference proteome</keyword>
<organism evidence="2 3">
    <name type="scientific">Abeliophyllum distichum</name>
    <dbReference type="NCBI Taxonomy" id="126358"/>
    <lineage>
        <taxon>Eukaryota</taxon>
        <taxon>Viridiplantae</taxon>
        <taxon>Streptophyta</taxon>
        <taxon>Embryophyta</taxon>
        <taxon>Tracheophyta</taxon>
        <taxon>Spermatophyta</taxon>
        <taxon>Magnoliopsida</taxon>
        <taxon>eudicotyledons</taxon>
        <taxon>Gunneridae</taxon>
        <taxon>Pentapetalae</taxon>
        <taxon>asterids</taxon>
        <taxon>lamiids</taxon>
        <taxon>Lamiales</taxon>
        <taxon>Oleaceae</taxon>
        <taxon>Forsythieae</taxon>
        <taxon>Abeliophyllum</taxon>
    </lineage>
</organism>
<evidence type="ECO:0000256" key="1">
    <source>
        <dbReference type="SAM" id="MobiDB-lite"/>
    </source>
</evidence>
<dbReference type="EMBL" id="JBFOLK010000008">
    <property type="protein sequence ID" value="KAL2492767.1"/>
    <property type="molecule type" value="Genomic_DNA"/>
</dbReference>
<dbReference type="AlphaFoldDB" id="A0ABD1RWJ1"/>
<accession>A0ABD1RWJ1</accession>
<name>A0ABD1RWJ1_9LAMI</name>
<protein>
    <submittedName>
        <fullName evidence="2">Uncharacterized protein</fullName>
    </submittedName>
</protein>
<proteinExistence type="predicted"/>
<evidence type="ECO:0000313" key="3">
    <source>
        <dbReference type="Proteomes" id="UP001604336"/>
    </source>
</evidence>